<sequence>MSQGCMYDHDEKSAARILGVSARTLRAWRKGGKIGYYRTPGGRVRYSVEQLIDVQRAGCVPAANGRTLPHSAAQR</sequence>
<dbReference type="AlphaFoldDB" id="A0A7Y7QWY4"/>
<dbReference type="Proteomes" id="UP000531581">
    <property type="component" value="Unassembled WGS sequence"/>
</dbReference>
<gene>
    <name evidence="2" type="ORF">HLV41_10960</name>
</gene>
<feature type="domain" description="Helix-turn-helix" evidence="1">
    <location>
        <begin position="14"/>
        <end position="54"/>
    </location>
</feature>
<reference evidence="2 3" key="1">
    <citation type="submission" date="2020-05" db="EMBL/GenBank/DDBJ databases">
        <title>Draft Genome Sequences of Sphingomonas sp. Isolated from the International Space Station.</title>
        <authorList>
            <person name="Bijlani S."/>
            <person name="Singh N.K."/>
            <person name="Mason C.E."/>
            <person name="Wang C.C."/>
            <person name="Venkateswaran K."/>
        </authorList>
    </citation>
    <scope>NUCLEOTIDE SEQUENCE [LARGE SCALE GENOMIC DNA]</scope>
    <source>
        <strain evidence="2">ISS-IIF7SWP</strain>
    </source>
</reference>
<dbReference type="EMBL" id="JABYQV010000007">
    <property type="protein sequence ID" value="NVP31563.1"/>
    <property type="molecule type" value="Genomic_DNA"/>
</dbReference>
<evidence type="ECO:0000259" key="1">
    <source>
        <dbReference type="Pfam" id="PF12728"/>
    </source>
</evidence>
<protein>
    <submittedName>
        <fullName evidence="2">Helix-turn-helix domain-containing protein</fullName>
    </submittedName>
</protein>
<dbReference type="InterPro" id="IPR009061">
    <property type="entry name" value="DNA-bd_dom_put_sf"/>
</dbReference>
<proteinExistence type="predicted"/>
<dbReference type="SUPFAM" id="SSF46955">
    <property type="entry name" value="Putative DNA-binding domain"/>
    <property type="match status" value="1"/>
</dbReference>
<comment type="caution">
    <text evidence="2">The sequence shown here is derived from an EMBL/GenBank/DDBJ whole genome shotgun (WGS) entry which is preliminary data.</text>
</comment>
<accession>A0A7Y7QWY4</accession>
<dbReference type="Pfam" id="PF12728">
    <property type="entry name" value="HTH_17"/>
    <property type="match status" value="1"/>
</dbReference>
<name>A0A7Y7QWY4_9SPHN</name>
<evidence type="ECO:0000313" key="3">
    <source>
        <dbReference type="Proteomes" id="UP000531581"/>
    </source>
</evidence>
<dbReference type="RefSeq" id="WP_082794950.1">
    <property type="nucleotide sequence ID" value="NZ_JABEOW010000031.1"/>
</dbReference>
<evidence type="ECO:0000313" key="2">
    <source>
        <dbReference type="EMBL" id="NVP31563.1"/>
    </source>
</evidence>
<dbReference type="GeneID" id="92355895"/>
<organism evidence="2 3">
    <name type="scientific">Sphingomonas sanguinis</name>
    <dbReference type="NCBI Taxonomy" id="33051"/>
    <lineage>
        <taxon>Bacteria</taxon>
        <taxon>Pseudomonadati</taxon>
        <taxon>Pseudomonadota</taxon>
        <taxon>Alphaproteobacteria</taxon>
        <taxon>Sphingomonadales</taxon>
        <taxon>Sphingomonadaceae</taxon>
        <taxon>Sphingomonas</taxon>
    </lineage>
</organism>
<dbReference type="Gene3D" id="1.10.1660.10">
    <property type="match status" value="1"/>
</dbReference>
<dbReference type="InterPro" id="IPR041657">
    <property type="entry name" value="HTH_17"/>
</dbReference>